<dbReference type="GO" id="GO:0016788">
    <property type="term" value="F:hydrolase activity, acting on ester bonds"/>
    <property type="evidence" value="ECO:0007669"/>
    <property type="project" value="UniProtKB-ARBA"/>
</dbReference>
<dbReference type="InterPro" id="IPR013830">
    <property type="entry name" value="SGNH_hydro"/>
</dbReference>
<comment type="caution">
    <text evidence="3">The sequence shown here is derived from an EMBL/GenBank/DDBJ whole genome shotgun (WGS) entry which is preliminary data.</text>
</comment>
<evidence type="ECO:0000259" key="2">
    <source>
        <dbReference type="Pfam" id="PF13472"/>
    </source>
</evidence>
<reference evidence="3" key="1">
    <citation type="submission" date="2022-06" db="EMBL/GenBank/DDBJ databases">
        <title>Devosia sp. XJ19-45 genome assembly.</title>
        <authorList>
            <person name="Li B."/>
            <person name="Cai M."/>
            <person name="Nie G."/>
            <person name="Li W."/>
        </authorList>
    </citation>
    <scope>NUCLEOTIDE SEQUENCE</scope>
    <source>
        <strain evidence="3">XJ19-45</strain>
    </source>
</reference>
<organism evidence="3 4">
    <name type="scientific">Devosia ureilytica</name>
    <dbReference type="NCBI Taxonomy" id="2952754"/>
    <lineage>
        <taxon>Bacteria</taxon>
        <taxon>Pseudomonadati</taxon>
        <taxon>Pseudomonadota</taxon>
        <taxon>Alphaproteobacteria</taxon>
        <taxon>Hyphomicrobiales</taxon>
        <taxon>Devosiaceae</taxon>
        <taxon>Devosia</taxon>
    </lineage>
</organism>
<keyword evidence="4" id="KW-1185">Reference proteome</keyword>
<sequence>MEQLPGRPSAEAGFAGQLQAALGEDVTIVNASVSGDTSADGLARLDWSLAERPDAVLLELDANDMLRDLTVDALRENLTAILQRFKDENIPVLMAGMRGSPALAATTSVTARPFSATCPRNSARHSTPSFSKASPPTPP</sequence>
<evidence type="ECO:0000256" key="1">
    <source>
        <dbReference type="SAM" id="MobiDB-lite"/>
    </source>
</evidence>
<dbReference type="Proteomes" id="UP001060275">
    <property type="component" value="Unassembled WGS sequence"/>
</dbReference>
<protein>
    <submittedName>
        <fullName evidence="3">GDSL-type esterase/lipase family protein</fullName>
    </submittedName>
</protein>
<dbReference type="Gene3D" id="3.40.50.1110">
    <property type="entry name" value="SGNH hydrolase"/>
    <property type="match status" value="1"/>
</dbReference>
<dbReference type="Pfam" id="PF13472">
    <property type="entry name" value="Lipase_GDSL_2"/>
    <property type="match status" value="1"/>
</dbReference>
<evidence type="ECO:0000313" key="4">
    <source>
        <dbReference type="Proteomes" id="UP001060275"/>
    </source>
</evidence>
<feature type="compositionally biased region" description="Polar residues" evidence="1">
    <location>
        <begin position="118"/>
        <end position="139"/>
    </location>
</feature>
<dbReference type="AlphaFoldDB" id="A0A9Q4FTX0"/>
<gene>
    <name evidence="3" type="ORF">NF348_13400</name>
</gene>
<dbReference type="SUPFAM" id="SSF52266">
    <property type="entry name" value="SGNH hydrolase"/>
    <property type="match status" value="1"/>
</dbReference>
<dbReference type="InterPro" id="IPR036514">
    <property type="entry name" value="SGNH_hydro_sf"/>
</dbReference>
<dbReference type="EMBL" id="JAMWDU010000004">
    <property type="protein sequence ID" value="MCP8888114.1"/>
    <property type="molecule type" value="Genomic_DNA"/>
</dbReference>
<evidence type="ECO:0000313" key="3">
    <source>
        <dbReference type="EMBL" id="MCP8888114.1"/>
    </source>
</evidence>
<feature type="region of interest" description="Disordered" evidence="1">
    <location>
        <begin position="117"/>
        <end position="139"/>
    </location>
</feature>
<feature type="domain" description="SGNH hydrolase-type esterase" evidence="2">
    <location>
        <begin position="11"/>
        <end position="103"/>
    </location>
</feature>
<dbReference type="RefSeq" id="WP_254676147.1">
    <property type="nucleotide sequence ID" value="NZ_JAMWDU010000004.1"/>
</dbReference>
<proteinExistence type="predicted"/>
<accession>A0A9Q4FTX0</accession>
<name>A0A9Q4FTX0_9HYPH</name>